<keyword evidence="2" id="KW-0175">Coiled coil</keyword>
<dbReference type="GO" id="GO:0008017">
    <property type="term" value="F:microtubule binding"/>
    <property type="evidence" value="ECO:0007669"/>
    <property type="project" value="TreeGrafter"/>
</dbReference>
<proteinExistence type="inferred from homology"/>
<sequence length="792" mass="89073">MDTTLSWIPGCKICNRVDVPGGISQMTNDLDTAKMDVGSKFTNRYKKDLSLEALKAKIVRRKSITQKENRYKEFRKTRGLTVRDENISDHKVYHSILLEEDLETSSTKVLENKNDLTMVKEQLVNQQREKLERYKEEKLLRKLKEQRQNARKAPFKCGIYKHEDLFSSLPDSLDGTKIKPKEKSSTVTSRVTRSAAKTELAVNKTTRRQPVMDSSRIIEPKSRGCGKGNTTTNSEKENQDVLPGRLTRATASKVLQKNTNVTAAKPQKKGAKVLKPPGNKVEHEIVAPSNKEQKSDGVLKNTSTEEKGPAARERIPSFAPDDFMFQPLDGLPDYKLQPMTPCRANRFLTSRFAWSPIPSERNNIPFPKQENEGKILEHVTPNKQNHEPVIRTPVNPSHQETETAVHEPALNEQTHSQADNVCAGSLPSPADEPQHDVTYFRDTLKSQIQRLTLLISQWEGKIENDIPEEAKDLIRTTVGQSRLLMSERFKQFEGLVDNCEFKRGEKETTCTDLDGFWDMVYFQIEDVLKKFASLEKLEENSWQQNKVQTQKILKKKIVPASSVKESQGDNGRSAARSRLAAIKAAMKNKLKSVEPIPEELPSELPTQVDQVVFDAGFFRVESPAKLPNDARASRRSFQTSATPKTAINPLLKSSSENDATLQCGGQSQVGKVLFENAVEVGVAQPEKSEVNLVKCLVPSEACFLECGQSTSSEDTTPLNCRQRETYLAPILMYSPIEDEVFTPKQNVSSVLLAKPLPEECKTDETFDFLVHHAPLKFDAVPSDLIVFSPLQN</sequence>
<feature type="region of interest" description="Disordered" evidence="3">
    <location>
        <begin position="286"/>
        <end position="313"/>
    </location>
</feature>
<dbReference type="Proteomes" id="UP001295444">
    <property type="component" value="Chromosome 13"/>
</dbReference>
<dbReference type="GO" id="GO:0051382">
    <property type="term" value="P:kinetochore assembly"/>
    <property type="evidence" value="ECO:0007669"/>
    <property type="project" value="TreeGrafter"/>
</dbReference>
<evidence type="ECO:0000256" key="3">
    <source>
        <dbReference type="SAM" id="MobiDB-lite"/>
    </source>
</evidence>
<accession>A0AAD1TK86</accession>
<protein>
    <submittedName>
        <fullName evidence="4">Disks large-associated 5</fullName>
    </submittedName>
</protein>
<dbReference type="GO" id="GO:0051642">
    <property type="term" value="P:centrosome localization"/>
    <property type="evidence" value="ECO:0007669"/>
    <property type="project" value="TreeGrafter"/>
</dbReference>
<comment type="similarity">
    <text evidence="1">Belongs to the SAPAP family.</text>
</comment>
<dbReference type="GO" id="GO:0007346">
    <property type="term" value="P:regulation of mitotic cell cycle"/>
    <property type="evidence" value="ECO:0007669"/>
    <property type="project" value="TreeGrafter"/>
</dbReference>
<dbReference type="GO" id="GO:0031616">
    <property type="term" value="C:spindle pole centrosome"/>
    <property type="evidence" value="ECO:0007669"/>
    <property type="project" value="TreeGrafter"/>
</dbReference>
<organism evidence="4 5">
    <name type="scientific">Pelobates cultripes</name>
    <name type="common">Western spadefoot toad</name>
    <dbReference type="NCBI Taxonomy" id="61616"/>
    <lineage>
        <taxon>Eukaryota</taxon>
        <taxon>Metazoa</taxon>
        <taxon>Chordata</taxon>
        <taxon>Craniata</taxon>
        <taxon>Vertebrata</taxon>
        <taxon>Euteleostomi</taxon>
        <taxon>Amphibia</taxon>
        <taxon>Batrachia</taxon>
        <taxon>Anura</taxon>
        <taxon>Pelobatoidea</taxon>
        <taxon>Pelobatidae</taxon>
        <taxon>Pelobates</taxon>
    </lineage>
</organism>
<dbReference type="GO" id="GO:0023052">
    <property type="term" value="P:signaling"/>
    <property type="evidence" value="ECO:0007669"/>
    <property type="project" value="InterPro"/>
</dbReference>
<dbReference type="PANTHER" id="PTHR12353:SF1">
    <property type="entry name" value="DISKS LARGE-ASSOCIATED PROTEIN 5"/>
    <property type="match status" value="1"/>
</dbReference>
<name>A0AAD1TK86_PELCU</name>
<feature type="region of interest" description="Disordered" evidence="3">
    <location>
        <begin position="218"/>
        <end position="241"/>
    </location>
</feature>
<keyword evidence="5" id="KW-1185">Reference proteome</keyword>
<dbReference type="GO" id="GO:0007059">
    <property type="term" value="P:chromosome segregation"/>
    <property type="evidence" value="ECO:0007669"/>
    <property type="project" value="TreeGrafter"/>
</dbReference>
<evidence type="ECO:0000313" key="4">
    <source>
        <dbReference type="EMBL" id="CAH2328823.1"/>
    </source>
</evidence>
<dbReference type="GO" id="GO:0005634">
    <property type="term" value="C:nucleus"/>
    <property type="evidence" value="ECO:0007669"/>
    <property type="project" value="TreeGrafter"/>
</dbReference>
<gene>
    <name evidence="4" type="ORF">PECUL_23A022834</name>
</gene>
<reference evidence="4" key="1">
    <citation type="submission" date="2022-03" db="EMBL/GenBank/DDBJ databases">
        <authorList>
            <person name="Alioto T."/>
            <person name="Alioto T."/>
            <person name="Gomez Garrido J."/>
        </authorList>
    </citation>
    <scope>NUCLEOTIDE SEQUENCE</scope>
</reference>
<dbReference type="GO" id="GO:0005737">
    <property type="term" value="C:cytoplasm"/>
    <property type="evidence" value="ECO:0007669"/>
    <property type="project" value="TreeGrafter"/>
</dbReference>
<dbReference type="PANTHER" id="PTHR12353">
    <property type="entry name" value="DISKS LARGE-ASSOCIATED PROTEIN DAP SAP90/PSD-95-ASSOCIATED PROTEIN"/>
    <property type="match status" value="1"/>
</dbReference>
<dbReference type="GO" id="GO:0007052">
    <property type="term" value="P:mitotic spindle organization"/>
    <property type="evidence" value="ECO:0007669"/>
    <property type="project" value="TreeGrafter"/>
</dbReference>
<dbReference type="InterPro" id="IPR005026">
    <property type="entry name" value="SAPAP"/>
</dbReference>
<evidence type="ECO:0000256" key="1">
    <source>
        <dbReference type="ARBA" id="ARBA00008839"/>
    </source>
</evidence>
<evidence type="ECO:0000313" key="5">
    <source>
        <dbReference type="Proteomes" id="UP001295444"/>
    </source>
</evidence>
<evidence type="ECO:0000256" key="2">
    <source>
        <dbReference type="SAM" id="Coils"/>
    </source>
</evidence>
<dbReference type="AlphaFoldDB" id="A0AAD1TK86"/>
<feature type="coiled-coil region" evidence="2">
    <location>
        <begin position="117"/>
        <end position="153"/>
    </location>
</feature>
<dbReference type="EMBL" id="OW240924">
    <property type="protein sequence ID" value="CAH2328823.1"/>
    <property type="molecule type" value="Genomic_DNA"/>
</dbReference>
<dbReference type="Pfam" id="PF03359">
    <property type="entry name" value="GKAP"/>
    <property type="match status" value="1"/>
</dbReference>